<accession>A0A8S2U679</accession>
<comment type="caution">
    <text evidence="3">The sequence shown here is derived from an EMBL/GenBank/DDBJ whole genome shotgun (WGS) entry which is preliminary data.</text>
</comment>
<evidence type="ECO:0000313" key="2">
    <source>
        <dbReference type="EMBL" id="CAF4202421.1"/>
    </source>
</evidence>
<dbReference type="AlphaFoldDB" id="A0A8S2U679"/>
<dbReference type="Proteomes" id="UP000681720">
    <property type="component" value="Unassembled WGS sequence"/>
</dbReference>
<evidence type="ECO:0000313" key="3">
    <source>
        <dbReference type="EMBL" id="CAF4326270.1"/>
    </source>
</evidence>
<evidence type="ECO:0000256" key="1">
    <source>
        <dbReference type="SAM" id="MobiDB-lite"/>
    </source>
</evidence>
<dbReference type="EMBL" id="CAJOBH010017917">
    <property type="protein sequence ID" value="CAF4202421.1"/>
    <property type="molecule type" value="Genomic_DNA"/>
</dbReference>
<organism evidence="3 4">
    <name type="scientific">Rotaria magnacalcarata</name>
    <dbReference type="NCBI Taxonomy" id="392030"/>
    <lineage>
        <taxon>Eukaryota</taxon>
        <taxon>Metazoa</taxon>
        <taxon>Spiralia</taxon>
        <taxon>Gnathifera</taxon>
        <taxon>Rotifera</taxon>
        <taxon>Eurotatoria</taxon>
        <taxon>Bdelloidea</taxon>
        <taxon>Philodinida</taxon>
        <taxon>Philodinidae</taxon>
        <taxon>Rotaria</taxon>
    </lineage>
</organism>
<name>A0A8S2U679_9BILA</name>
<evidence type="ECO:0000313" key="4">
    <source>
        <dbReference type="Proteomes" id="UP000681720"/>
    </source>
</evidence>
<dbReference type="Proteomes" id="UP000681967">
    <property type="component" value="Unassembled WGS sequence"/>
</dbReference>
<sequence length="104" mass="11619">RPTNPNYTNSAHQFVDQPQQFLESSLPIIDTGRRSRGMQPLSRIASNSNGRYDPIESKPYDPVSGFVVFFDFIINLSPMIEKCQLITCLHHAQTGLGEPSQLGV</sequence>
<feature type="non-terminal residue" evidence="3">
    <location>
        <position position="104"/>
    </location>
</feature>
<feature type="region of interest" description="Disordered" evidence="1">
    <location>
        <begin position="32"/>
        <end position="53"/>
    </location>
</feature>
<dbReference type="EMBL" id="CAJOBJ010041019">
    <property type="protein sequence ID" value="CAF4326270.1"/>
    <property type="molecule type" value="Genomic_DNA"/>
</dbReference>
<proteinExistence type="predicted"/>
<feature type="non-terminal residue" evidence="3">
    <location>
        <position position="1"/>
    </location>
</feature>
<gene>
    <name evidence="2" type="ORF">BYL167_LOCUS23704</name>
    <name evidence="3" type="ORF">GIL414_LOCUS26918</name>
</gene>
<reference evidence="3" key="1">
    <citation type="submission" date="2021-02" db="EMBL/GenBank/DDBJ databases">
        <authorList>
            <person name="Nowell W R."/>
        </authorList>
    </citation>
    <scope>NUCLEOTIDE SEQUENCE</scope>
</reference>
<protein>
    <submittedName>
        <fullName evidence="3">Uncharacterized protein</fullName>
    </submittedName>
</protein>